<sequence length="104" mass="11739">MIVSKTLATAKTEIESKAASLQVIVVRQQRAHRHQCWGQTDWQRQTGRDRLAETDWQRQGVSGMLSGPAAFRGLTLQDLPNVFPGYTGWLLTRWYSESSASGLY</sequence>
<proteinExistence type="predicted"/>
<accession>A0ABD0XGY8</accession>
<protein>
    <submittedName>
        <fullName evidence="1">Uncharacterized protein</fullName>
    </submittedName>
</protein>
<keyword evidence="2" id="KW-1185">Reference proteome</keyword>
<reference evidence="1 2" key="1">
    <citation type="submission" date="2024-06" db="EMBL/GenBank/DDBJ databases">
        <authorList>
            <person name="Pan Q."/>
            <person name="Wen M."/>
            <person name="Jouanno E."/>
            <person name="Zahm M."/>
            <person name="Klopp C."/>
            <person name="Cabau C."/>
            <person name="Louis A."/>
            <person name="Berthelot C."/>
            <person name="Parey E."/>
            <person name="Roest Crollius H."/>
            <person name="Montfort J."/>
            <person name="Robinson-Rechavi M."/>
            <person name="Bouchez O."/>
            <person name="Lampietro C."/>
            <person name="Lopez Roques C."/>
            <person name="Donnadieu C."/>
            <person name="Postlethwait J."/>
            <person name="Bobe J."/>
            <person name="Verreycken H."/>
            <person name="Guiguen Y."/>
        </authorList>
    </citation>
    <scope>NUCLEOTIDE SEQUENCE [LARGE SCALE GENOMIC DNA]</scope>
    <source>
        <strain evidence="1">Up_M1</strain>
        <tissue evidence="1">Testis</tissue>
    </source>
</reference>
<organism evidence="1 2">
    <name type="scientific">Umbra pygmaea</name>
    <name type="common">Eastern mudminnow</name>
    <dbReference type="NCBI Taxonomy" id="75934"/>
    <lineage>
        <taxon>Eukaryota</taxon>
        <taxon>Metazoa</taxon>
        <taxon>Chordata</taxon>
        <taxon>Craniata</taxon>
        <taxon>Vertebrata</taxon>
        <taxon>Euteleostomi</taxon>
        <taxon>Actinopterygii</taxon>
        <taxon>Neopterygii</taxon>
        <taxon>Teleostei</taxon>
        <taxon>Protacanthopterygii</taxon>
        <taxon>Esociformes</taxon>
        <taxon>Umbridae</taxon>
        <taxon>Umbra</taxon>
    </lineage>
</organism>
<comment type="caution">
    <text evidence="1">The sequence shown here is derived from an EMBL/GenBank/DDBJ whole genome shotgun (WGS) entry which is preliminary data.</text>
</comment>
<evidence type="ECO:0000313" key="2">
    <source>
        <dbReference type="Proteomes" id="UP001557470"/>
    </source>
</evidence>
<dbReference type="EMBL" id="JAGEUA010000005">
    <property type="protein sequence ID" value="KAL0979548.1"/>
    <property type="molecule type" value="Genomic_DNA"/>
</dbReference>
<name>A0ABD0XGY8_UMBPY</name>
<evidence type="ECO:0000313" key="1">
    <source>
        <dbReference type="EMBL" id="KAL0979548.1"/>
    </source>
</evidence>
<gene>
    <name evidence="1" type="ORF">UPYG_G00186430</name>
</gene>
<dbReference type="Proteomes" id="UP001557470">
    <property type="component" value="Unassembled WGS sequence"/>
</dbReference>
<dbReference type="AlphaFoldDB" id="A0ABD0XGY8"/>